<sequence>MTHLLQWEIQIENFANGLKAYFRPELFYFPKNLCSQSLCSCLNIKPLSLLGNDEAVDLWTPLDNADYLTPSLWGTNDGWTRSNAMNIAAVLGDLDTVKLLHRTQIKCCTTEAMDKAAGIGRLDIVKWPHTQRTEGCTNNAMTYAIAGGHLNIVKWLHEIRCLFGAKNGNIGMVKYLISISEIVRPDDILVGVALNGHIKVVQMLKDYPATTIQ</sequence>
<protein>
    <submittedName>
        <fullName evidence="1">Uncharacterized protein</fullName>
    </submittedName>
</protein>
<dbReference type="EMBL" id="JNBS01000160">
    <property type="protein sequence ID" value="OQS07696.1"/>
    <property type="molecule type" value="Genomic_DNA"/>
</dbReference>
<proteinExistence type="predicted"/>
<dbReference type="Proteomes" id="UP000243217">
    <property type="component" value="Unassembled WGS sequence"/>
</dbReference>
<dbReference type="Gene3D" id="1.25.40.20">
    <property type="entry name" value="Ankyrin repeat-containing domain"/>
    <property type="match status" value="1"/>
</dbReference>
<dbReference type="AlphaFoldDB" id="A0A1W0ABP0"/>
<name>A0A1W0ABP0_9STRA</name>
<accession>A0A1W0ABP0</accession>
<gene>
    <name evidence="1" type="ORF">THRCLA_00311</name>
</gene>
<dbReference type="InterPro" id="IPR036770">
    <property type="entry name" value="Ankyrin_rpt-contain_sf"/>
</dbReference>
<dbReference type="InterPro" id="IPR052050">
    <property type="entry name" value="SecEffector_AnkRepeat"/>
</dbReference>
<organism evidence="1 2">
    <name type="scientific">Thraustotheca clavata</name>
    <dbReference type="NCBI Taxonomy" id="74557"/>
    <lineage>
        <taxon>Eukaryota</taxon>
        <taxon>Sar</taxon>
        <taxon>Stramenopiles</taxon>
        <taxon>Oomycota</taxon>
        <taxon>Saprolegniomycetes</taxon>
        <taxon>Saprolegniales</taxon>
        <taxon>Achlyaceae</taxon>
        <taxon>Thraustotheca</taxon>
    </lineage>
</organism>
<comment type="caution">
    <text evidence="1">The sequence shown here is derived from an EMBL/GenBank/DDBJ whole genome shotgun (WGS) entry which is preliminary data.</text>
</comment>
<dbReference type="PANTHER" id="PTHR46586:SF3">
    <property type="entry name" value="ANKYRIN REPEAT-CONTAINING PROTEIN"/>
    <property type="match status" value="1"/>
</dbReference>
<dbReference type="PANTHER" id="PTHR46586">
    <property type="entry name" value="ANKYRIN REPEAT-CONTAINING PROTEIN"/>
    <property type="match status" value="1"/>
</dbReference>
<dbReference type="SUPFAM" id="SSF48403">
    <property type="entry name" value="Ankyrin repeat"/>
    <property type="match status" value="1"/>
</dbReference>
<evidence type="ECO:0000313" key="1">
    <source>
        <dbReference type="EMBL" id="OQS07696.1"/>
    </source>
</evidence>
<keyword evidence="2" id="KW-1185">Reference proteome</keyword>
<reference evidence="1 2" key="1">
    <citation type="journal article" date="2014" name="Genome Biol. Evol.">
        <title>The secreted proteins of Achlya hypogyna and Thraustotheca clavata identify the ancestral oomycete secretome and reveal gene acquisitions by horizontal gene transfer.</title>
        <authorList>
            <person name="Misner I."/>
            <person name="Blouin N."/>
            <person name="Leonard G."/>
            <person name="Richards T.A."/>
            <person name="Lane C.E."/>
        </authorList>
    </citation>
    <scope>NUCLEOTIDE SEQUENCE [LARGE SCALE GENOMIC DNA]</scope>
    <source>
        <strain evidence="1 2">ATCC 34112</strain>
    </source>
</reference>
<evidence type="ECO:0000313" key="2">
    <source>
        <dbReference type="Proteomes" id="UP000243217"/>
    </source>
</evidence>